<evidence type="ECO:0000256" key="6">
    <source>
        <dbReference type="ARBA" id="ARBA00022695"/>
    </source>
</evidence>
<evidence type="ECO:0000256" key="4">
    <source>
        <dbReference type="ARBA" id="ARBA00019048"/>
    </source>
</evidence>
<evidence type="ECO:0000256" key="8">
    <source>
        <dbReference type="ARBA" id="ARBA00047432"/>
    </source>
</evidence>
<proteinExistence type="inferred from homology"/>
<organism evidence="9 10">
    <name type="scientific">Caerostris extrusa</name>
    <name type="common">Bark spider</name>
    <name type="synonym">Caerostris bankana</name>
    <dbReference type="NCBI Taxonomy" id="172846"/>
    <lineage>
        <taxon>Eukaryota</taxon>
        <taxon>Metazoa</taxon>
        <taxon>Ecdysozoa</taxon>
        <taxon>Arthropoda</taxon>
        <taxon>Chelicerata</taxon>
        <taxon>Arachnida</taxon>
        <taxon>Araneae</taxon>
        <taxon>Araneomorphae</taxon>
        <taxon>Entelegynae</taxon>
        <taxon>Araneoidea</taxon>
        <taxon>Araneidae</taxon>
        <taxon>Caerostris</taxon>
    </lineage>
</organism>
<dbReference type="EC" id="2.7.7.9" evidence="3"/>
<comment type="catalytic activity">
    <reaction evidence="8">
        <text>alpha-D-glucose 1-phosphate + UTP + H(+) = UDP-alpha-D-glucose + diphosphate</text>
        <dbReference type="Rhea" id="RHEA:19889"/>
        <dbReference type="ChEBI" id="CHEBI:15378"/>
        <dbReference type="ChEBI" id="CHEBI:33019"/>
        <dbReference type="ChEBI" id="CHEBI:46398"/>
        <dbReference type="ChEBI" id="CHEBI:58601"/>
        <dbReference type="ChEBI" id="CHEBI:58885"/>
        <dbReference type="EC" id="2.7.7.9"/>
    </reaction>
    <physiologicalReaction direction="left-to-right" evidence="8">
        <dbReference type="Rhea" id="RHEA:19890"/>
    </physiologicalReaction>
</comment>
<reference evidence="9 10" key="1">
    <citation type="submission" date="2021-06" db="EMBL/GenBank/DDBJ databases">
        <title>Caerostris extrusa draft genome.</title>
        <authorList>
            <person name="Kono N."/>
            <person name="Arakawa K."/>
        </authorList>
    </citation>
    <scope>NUCLEOTIDE SEQUENCE [LARGE SCALE GENOMIC DNA]</scope>
</reference>
<evidence type="ECO:0000256" key="1">
    <source>
        <dbReference type="ARBA" id="ARBA00010401"/>
    </source>
</evidence>
<dbReference type="InterPro" id="IPR029044">
    <property type="entry name" value="Nucleotide-diphossugar_trans"/>
</dbReference>
<comment type="subunit">
    <text evidence="2">Homooctamer.</text>
</comment>
<evidence type="ECO:0000256" key="3">
    <source>
        <dbReference type="ARBA" id="ARBA00012415"/>
    </source>
</evidence>
<name>A0AAV4N4Y6_CAEEX</name>
<dbReference type="SUPFAM" id="SSF53448">
    <property type="entry name" value="Nucleotide-diphospho-sugar transferases"/>
    <property type="match status" value="1"/>
</dbReference>
<dbReference type="Proteomes" id="UP001054945">
    <property type="component" value="Unassembled WGS sequence"/>
</dbReference>
<dbReference type="Gene3D" id="3.90.550.10">
    <property type="entry name" value="Spore Coat Polysaccharide Biosynthesis Protein SpsA, Chain A"/>
    <property type="match status" value="1"/>
</dbReference>
<dbReference type="InterPro" id="IPR016267">
    <property type="entry name" value="UDPGP_trans"/>
</dbReference>
<dbReference type="Pfam" id="PF01704">
    <property type="entry name" value="UDPGP"/>
    <property type="match status" value="1"/>
</dbReference>
<dbReference type="EMBL" id="BPLR01020503">
    <property type="protein sequence ID" value="GIX79501.1"/>
    <property type="molecule type" value="Genomic_DNA"/>
</dbReference>
<accession>A0AAV4N4Y6</accession>
<comment type="function">
    <text evidence="7">UTP--glucose-1-phosphate uridylyltransferase catalyzing the conversion of glucose-1-phosphate into UDP-glucose, a crucial precursor for the production of glycogen.</text>
</comment>
<comment type="similarity">
    <text evidence="1">Belongs to the UDPGP type 1 family.</text>
</comment>
<evidence type="ECO:0000256" key="2">
    <source>
        <dbReference type="ARBA" id="ARBA00011823"/>
    </source>
</evidence>
<dbReference type="InterPro" id="IPR002618">
    <property type="entry name" value="UDPGP_fam"/>
</dbReference>
<comment type="caution">
    <text evidence="9">The sequence shown here is derived from an EMBL/GenBank/DDBJ whole genome shotgun (WGS) entry which is preliminary data.</text>
</comment>
<dbReference type="AlphaFoldDB" id="A0AAV4N4Y6"/>
<evidence type="ECO:0000256" key="5">
    <source>
        <dbReference type="ARBA" id="ARBA00022679"/>
    </source>
</evidence>
<keyword evidence="10" id="KW-1185">Reference proteome</keyword>
<protein>
    <recommendedName>
        <fullName evidence="4">UTP--glucose-1-phosphate uridylyltransferase</fullName>
        <ecNumber evidence="3">2.7.7.9</ecNumber>
    </recommendedName>
</protein>
<gene>
    <name evidence="9" type="primary">Ugp2</name>
    <name evidence="9" type="ORF">CEXT_815541</name>
</gene>
<evidence type="ECO:0000256" key="7">
    <source>
        <dbReference type="ARBA" id="ARBA00023579"/>
    </source>
</evidence>
<sequence>MEYNNFSYPGRDDIQSMLNQLVVVKLNGGLGTTMKCDGPKSLIPVRSDLSFLDLTVQQIENLNTEYDVNIPLVLMNSFNTNESTDHMLKNTVVLKLKFIHFCKTNILILMHLNLILFRILSKKVNLFWYPPGHGNFYESFNKCGLLRKFLKDGKKYCFVSNIDNLGATVDFAILNFLMNPPTGQHAAFLMEVTNKTPADIKGGTVVLHKEKK</sequence>
<dbReference type="PANTHER" id="PTHR43511">
    <property type="match status" value="1"/>
</dbReference>
<evidence type="ECO:0000313" key="9">
    <source>
        <dbReference type="EMBL" id="GIX79501.1"/>
    </source>
</evidence>
<dbReference type="GO" id="GO:0006011">
    <property type="term" value="P:UDP-alpha-D-glucose metabolic process"/>
    <property type="evidence" value="ECO:0007669"/>
    <property type="project" value="InterPro"/>
</dbReference>
<dbReference type="GO" id="GO:0003983">
    <property type="term" value="F:UTP:glucose-1-phosphate uridylyltransferase activity"/>
    <property type="evidence" value="ECO:0007669"/>
    <property type="project" value="UniProtKB-EC"/>
</dbReference>
<keyword evidence="5" id="KW-0808">Transferase</keyword>
<evidence type="ECO:0000313" key="10">
    <source>
        <dbReference type="Proteomes" id="UP001054945"/>
    </source>
</evidence>
<keyword evidence="6 9" id="KW-0548">Nucleotidyltransferase</keyword>